<evidence type="ECO:0000256" key="1">
    <source>
        <dbReference type="SAM" id="Phobius"/>
    </source>
</evidence>
<feature type="transmembrane region" description="Helical" evidence="1">
    <location>
        <begin position="92"/>
        <end position="114"/>
    </location>
</feature>
<keyword evidence="1" id="KW-0472">Membrane</keyword>
<name>A0A4R3KG50_9BACI</name>
<sequence length="220" mass="24960">MAWIIPLIASIISFLLTWSLVKQYIERKKIHQLLYSLSLSMFTLAAFGEFYSEWKGFNHFIYKLYYFPAITLVPVMAAGTLYLLLRKNRWIAHLFLLYTVVLSIWMFVLLIPVIPDEKILGQTIAIGGEGMPDYIRRFSFPLSGIGGIVLILGALISWWKTRFKGNLYIAAGAIVMSLGGKLATMGLTTWLPLSELLGILLLYYGVVIHPSSKKNEIKSY</sequence>
<feature type="transmembrane region" description="Helical" evidence="1">
    <location>
        <begin position="166"/>
        <end position="184"/>
    </location>
</feature>
<feature type="transmembrane region" description="Helical" evidence="1">
    <location>
        <begin position="6"/>
        <end position="21"/>
    </location>
</feature>
<keyword evidence="3" id="KW-1185">Reference proteome</keyword>
<comment type="caution">
    <text evidence="2">The sequence shown here is derived from an EMBL/GenBank/DDBJ whole genome shotgun (WGS) entry which is preliminary data.</text>
</comment>
<dbReference type="Proteomes" id="UP000295788">
    <property type="component" value="Unassembled WGS sequence"/>
</dbReference>
<keyword evidence="1" id="KW-1133">Transmembrane helix</keyword>
<evidence type="ECO:0000313" key="2">
    <source>
        <dbReference type="EMBL" id="TCS82073.1"/>
    </source>
</evidence>
<dbReference type="AlphaFoldDB" id="A0A4R3KG50"/>
<feature type="transmembrane region" description="Helical" evidence="1">
    <location>
        <begin position="64"/>
        <end position="85"/>
    </location>
</feature>
<dbReference type="EMBL" id="SMAB01000010">
    <property type="protein sequence ID" value="TCS82073.1"/>
    <property type="molecule type" value="Genomic_DNA"/>
</dbReference>
<evidence type="ECO:0000313" key="3">
    <source>
        <dbReference type="Proteomes" id="UP000295788"/>
    </source>
</evidence>
<gene>
    <name evidence="2" type="ORF">EDD72_1106</name>
</gene>
<proteinExistence type="predicted"/>
<feature type="transmembrane region" description="Helical" evidence="1">
    <location>
        <begin position="190"/>
        <end position="208"/>
    </location>
</feature>
<keyword evidence="1" id="KW-0812">Transmembrane</keyword>
<dbReference type="RefSeq" id="WP_132768884.1">
    <property type="nucleotide sequence ID" value="NZ_SMAB01000010.1"/>
</dbReference>
<feature type="transmembrane region" description="Helical" evidence="1">
    <location>
        <begin position="138"/>
        <end position="159"/>
    </location>
</feature>
<feature type="transmembrane region" description="Helical" evidence="1">
    <location>
        <begin position="33"/>
        <end position="52"/>
    </location>
</feature>
<accession>A0A4R3KG50</accession>
<reference evidence="2 3" key="1">
    <citation type="submission" date="2019-03" db="EMBL/GenBank/DDBJ databases">
        <title>Genomic Encyclopedia of Type Strains, Phase IV (KMG-IV): sequencing the most valuable type-strain genomes for metagenomic binning, comparative biology and taxonomic classification.</title>
        <authorList>
            <person name="Goeker M."/>
        </authorList>
    </citation>
    <scope>NUCLEOTIDE SEQUENCE [LARGE SCALE GENOMIC DNA]</scope>
    <source>
        <strain evidence="2 3">DSM 23802</strain>
    </source>
</reference>
<dbReference type="OrthoDB" id="2381061at2"/>
<organism evidence="2 3">
    <name type="scientific">Tepidibacillus fermentans</name>
    <dbReference type="NCBI Taxonomy" id="1281767"/>
    <lineage>
        <taxon>Bacteria</taxon>
        <taxon>Bacillati</taxon>
        <taxon>Bacillota</taxon>
        <taxon>Bacilli</taxon>
        <taxon>Bacillales</taxon>
        <taxon>Bacillaceae</taxon>
        <taxon>Tepidibacillus</taxon>
    </lineage>
</organism>
<protein>
    <submittedName>
        <fullName evidence="2">Uncharacterized protein</fullName>
    </submittedName>
</protein>